<sequence>MLIGYYIQKIDKKGRTALPAKFKKVLGEKVILSRWYETSLAIFLPADWSEIVNQATRGSSIRSVSRDTERFLLGGAYEIELDAQGRFVVPVSLRDYVEFGSEAVFVGLGNRVELWKKESWEKKEKEITKNAEKLLEESTKG</sequence>
<evidence type="ECO:0000256" key="3">
    <source>
        <dbReference type="ARBA" id="ARBA00022737"/>
    </source>
</evidence>
<dbReference type="GO" id="GO:0003700">
    <property type="term" value="F:DNA-binding transcription factor activity"/>
    <property type="evidence" value="ECO:0007669"/>
    <property type="project" value="UniProtKB-UniRule"/>
</dbReference>
<dbReference type="InterPro" id="IPR035644">
    <property type="entry name" value="MraZ_C"/>
</dbReference>
<organism evidence="9 10">
    <name type="scientific">Candidatus Blackburnbacteria bacterium RIFCSPHIGHO2_02_FULL_44_20</name>
    <dbReference type="NCBI Taxonomy" id="1797516"/>
    <lineage>
        <taxon>Bacteria</taxon>
        <taxon>Candidatus Blackburniibacteriota</taxon>
    </lineage>
</organism>
<dbReference type="GO" id="GO:0005737">
    <property type="term" value="C:cytoplasm"/>
    <property type="evidence" value="ECO:0007669"/>
    <property type="project" value="UniProtKB-UniRule"/>
</dbReference>
<dbReference type="PANTHER" id="PTHR34701">
    <property type="entry name" value="TRANSCRIPTIONAL REGULATOR MRAZ"/>
    <property type="match status" value="1"/>
</dbReference>
<dbReference type="PROSITE" id="PS51740">
    <property type="entry name" value="SPOVT_ABRB"/>
    <property type="match status" value="1"/>
</dbReference>
<evidence type="ECO:0000313" key="10">
    <source>
        <dbReference type="Proteomes" id="UP000178319"/>
    </source>
</evidence>
<dbReference type="InterPro" id="IPR037914">
    <property type="entry name" value="SpoVT-AbrB_sf"/>
</dbReference>
<evidence type="ECO:0000256" key="5">
    <source>
        <dbReference type="ARBA" id="ARBA00023125"/>
    </source>
</evidence>
<comment type="subunit">
    <text evidence="7">Forms oligomers.</text>
</comment>
<protein>
    <recommendedName>
        <fullName evidence="1 7">Transcriptional regulator MraZ</fullName>
    </recommendedName>
</protein>
<evidence type="ECO:0000256" key="2">
    <source>
        <dbReference type="ARBA" id="ARBA00022490"/>
    </source>
</evidence>
<proteinExistence type="inferred from homology"/>
<dbReference type="CDD" id="cd16320">
    <property type="entry name" value="MraZ_N"/>
    <property type="match status" value="1"/>
</dbReference>
<dbReference type="CDD" id="cd16321">
    <property type="entry name" value="MraZ_C"/>
    <property type="match status" value="1"/>
</dbReference>
<keyword evidence="5 7" id="KW-0238">DNA-binding</keyword>
<reference evidence="9 10" key="1">
    <citation type="journal article" date="2016" name="Nat. Commun.">
        <title>Thousands of microbial genomes shed light on interconnected biogeochemical processes in an aquifer system.</title>
        <authorList>
            <person name="Anantharaman K."/>
            <person name="Brown C.T."/>
            <person name="Hug L.A."/>
            <person name="Sharon I."/>
            <person name="Castelle C.J."/>
            <person name="Probst A.J."/>
            <person name="Thomas B.C."/>
            <person name="Singh A."/>
            <person name="Wilkins M.J."/>
            <person name="Karaoz U."/>
            <person name="Brodie E.L."/>
            <person name="Williams K.H."/>
            <person name="Hubbard S.S."/>
            <person name="Banfield J.F."/>
        </authorList>
    </citation>
    <scope>NUCLEOTIDE SEQUENCE [LARGE SCALE GENOMIC DNA]</scope>
</reference>
<dbReference type="SUPFAM" id="SSF89447">
    <property type="entry name" value="AbrB/MazE/MraZ-like"/>
    <property type="match status" value="1"/>
</dbReference>
<dbReference type="EMBL" id="MHBZ01000032">
    <property type="protein sequence ID" value="OGY10615.1"/>
    <property type="molecule type" value="Genomic_DNA"/>
</dbReference>
<dbReference type="Gene3D" id="3.40.1550.20">
    <property type="entry name" value="Transcriptional regulator MraZ domain"/>
    <property type="match status" value="1"/>
</dbReference>
<keyword evidence="4 7" id="KW-0805">Transcription regulation</keyword>
<keyword evidence="3" id="KW-0677">Repeat</keyword>
<dbReference type="InterPro" id="IPR035642">
    <property type="entry name" value="MraZ_N"/>
</dbReference>
<dbReference type="GO" id="GO:0009295">
    <property type="term" value="C:nucleoid"/>
    <property type="evidence" value="ECO:0007669"/>
    <property type="project" value="UniProtKB-SubCell"/>
</dbReference>
<comment type="subcellular location">
    <subcellularLocation>
        <location evidence="7">Cytoplasm</location>
        <location evidence="7">Nucleoid</location>
    </subcellularLocation>
</comment>
<dbReference type="InterPro" id="IPR020603">
    <property type="entry name" value="MraZ_dom"/>
</dbReference>
<dbReference type="InterPro" id="IPR007159">
    <property type="entry name" value="SpoVT-AbrB_dom"/>
</dbReference>
<gene>
    <name evidence="7" type="primary">mraZ</name>
    <name evidence="9" type="ORF">A3D26_03990</name>
</gene>
<name>A0A1G1V5E6_9BACT</name>
<dbReference type="HAMAP" id="MF_01008">
    <property type="entry name" value="MraZ"/>
    <property type="match status" value="1"/>
</dbReference>
<keyword evidence="2 7" id="KW-0963">Cytoplasm</keyword>
<comment type="similarity">
    <text evidence="7">Belongs to the MraZ family.</text>
</comment>
<evidence type="ECO:0000256" key="1">
    <source>
        <dbReference type="ARBA" id="ARBA00013860"/>
    </source>
</evidence>
<dbReference type="AlphaFoldDB" id="A0A1G1V5E6"/>
<dbReference type="InterPro" id="IPR038619">
    <property type="entry name" value="MraZ_sf"/>
</dbReference>
<dbReference type="InterPro" id="IPR003444">
    <property type="entry name" value="MraZ"/>
</dbReference>
<evidence type="ECO:0000256" key="4">
    <source>
        <dbReference type="ARBA" id="ARBA00023015"/>
    </source>
</evidence>
<dbReference type="Proteomes" id="UP000178319">
    <property type="component" value="Unassembled WGS sequence"/>
</dbReference>
<evidence type="ECO:0000256" key="6">
    <source>
        <dbReference type="ARBA" id="ARBA00023163"/>
    </source>
</evidence>
<dbReference type="PANTHER" id="PTHR34701:SF1">
    <property type="entry name" value="TRANSCRIPTIONAL REGULATOR MRAZ"/>
    <property type="match status" value="1"/>
</dbReference>
<evidence type="ECO:0000256" key="7">
    <source>
        <dbReference type="HAMAP-Rule" id="MF_01008"/>
    </source>
</evidence>
<dbReference type="STRING" id="1797516.A3D26_03990"/>
<dbReference type="GO" id="GO:0000976">
    <property type="term" value="F:transcription cis-regulatory region binding"/>
    <property type="evidence" value="ECO:0007669"/>
    <property type="project" value="TreeGrafter"/>
</dbReference>
<feature type="domain" description="SpoVT-AbrB" evidence="8">
    <location>
        <begin position="76"/>
        <end position="119"/>
    </location>
</feature>
<evidence type="ECO:0000259" key="8">
    <source>
        <dbReference type="PROSITE" id="PS51740"/>
    </source>
</evidence>
<keyword evidence="6 7" id="KW-0804">Transcription</keyword>
<comment type="caution">
    <text evidence="9">The sequence shown here is derived from an EMBL/GenBank/DDBJ whole genome shotgun (WGS) entry which is preliminary data.</text>
</comment>
<dbReference type="GO" id="GO:2000143">
    <property type="term" value="P:negative regulation of DNA-templated transcription initiation"/>
    <property type="evidence" value="ECO:0007669"/>
    <property type="project" value="TreeGrafter"/>
</dbReference>
<dbReference type="Pfam" id="PF02381">
    <property type="entry name" value="MraZ"/>
    <property type="match status" value="2"/>
</dbReference>
<dbReference type="NCBIfam" id="TIGR00242">
    <property type="entry name" value="division/cell wall cluster transcriptional repressor MraZ"/>
    <property type="match status" value="1"/>
</dbReference>
<accession>A0A1G1V5E6</accession>
<evidence type="ECO:0000313" key="9">
    <source>
        <dbReference type="EMBL" id="OGY10615.1"/>
    </source>
</evidence>